<protein>
    <submittedName>
        <fullName evidence="8">PKD domain containing protein</fullName>
    </submittedName>
</protein>
<sequence>MRRHFLVAFTVAGSLALSGCFSPVTGLRAVISTIPNPAQGAYPLLITFDASRSSSGIVEYLWSFGDGTTGSGLTVSHTYTDRGTYTAFLTVTAQNGDTAQAEVAIVVHSKKPVAKFTFSPATDLKVDEMALFDASASHDPDGTVAEYLWDFGDGSWTSTSLPTTHHIYGEEGEYIVTLVVKDNEGDTSDPYPGSIRVIRGGCCGKG</sequence>
<reference evidence="9" key="1">
    <citation type="submission" date="2018-05" db="EMBL/GenBank/DDBJ databases">
        <authorList>
            <person name="Hao L."/>
        </authorList>
    </citation>
    <scope>NUCLEOTIDE SEQUENCE [LARGE SCALE GENOMIC DNA]</scope>
</reference>
<dbReference type="SMART" id="SM00089">
    <property type="entry name" value="PKD"/>
    <property type="match status" value="2"/>
</dbReference>
<evidence type="ECO:0000259" key="7">
    <source>
        <dbReference type="PROSITE" id="PS50093"/>
    </source>
</evidence>
<dbReference type="Gene3D" id="2.60.40.10">
    <property type="entry name" value="Immunoglobulins"/>
    <property type="match status" value="2"/>
</dbReference>
<keyword evidence="6" id="KW-0732">Signal</keyword>
<dbReference type="InterPro" id="IPR013783">
    <property type="entry name" value="Ig-like_fold"/>
</dbReference>
<comment type="subcellular location">
    <subcellularLocation>
        <location evidence="1">Membrane</location>
        <topology evidence="1">Multi-pass membrane protein</topology>
    </subcellularLocation>
</comment>
<dbReference type="Proteomes" id="UP000249818">
    <property type="component" value="Chromosome BARAN1"/>
</dbReference>
<dbReference type="PANTHER" id="PTHR46730">
    <property type="entry name" value="POLYCYSTIN-1"/>
    <property type="match status" value="1"/>
</dbReference>
<feature type="domain" description="PKD" evidence="7">
    <location>
        <begin position="132"/>
        <end position="187"/>
    </location>
</feature>
<dbReference type="GO" id="GO:0005261">
    <property type="term" value="F:monoatomic cation channel activity"/>
    <property type="evidence" value="ECO:0007669"/>
    <property type="project" value="TreeGrafter"/>
</dbReference>
<dbReference type="AlphaFoldDB" id="A0A2X3KZP8"/>
<organism evidence="8 9">
    <name type="scientific">Candidatus Bipolaricaulis anaerobius</name>
    <dbReference type="NCBI Taxonomy" id="2026885"/>
    <lineage>
        <taxon>Bacteria</taxon>
        <taxon>Candidatus Bipolaricaulota</taxon>
        <taxon>Candidatus Bipolaricaulia</taxon>
        <taxon>Candidatus Bipolaricaulales</taxon>
        <taxon>Candidatus Bipolaricaulaceae</taxon>
        <taxon>Candidatus Bipolaricaulis</taxon>
    </lineage>
</organism>
<name>A0A2X3KZP8_9BACT</name>
<proteinExistence type="predicted"/>
<dbReference type="InterPro" id="IPR000601">
    <property type="entry name" value="PKD_dom"/>
</dbReference>
<dbReference type="RefSeq" id="WP_122030324.1">
    <property type="nucleotide sequence ID" value="NZ_LS483254.1"/>
</dbReference>
<dbReference type="OrthoDB" id="9802683at2"/>
<accession>A0A2X3KZP8</accession>
<keyword evidence="9" id="KW-1185">Reference proteome</keyword>
<dbReference type="PROSITE" id="PS51257">
    <property type="entry name" value="PROKAR_LIPOPROTEIN"/>
    <property type="match status" value="1"/>
</dbReference>
<dbReference type="CDD" id="cd00146">
    <property type="entry name" value="PKD"/>
    <property type="match status" value="2"/>
</dbReference>
<dbReference type="Pfam" id="PF18911">
    <property type="entry name" value="PKD_4"/>
    <property type="match status" value="2"/>
</dbReference>
<feature type="domain" description="PKD" evidence="7">
    <location>
        <begin position="29"/>
        <end position="107"/>
    </location>
</feature>
<dbReference type="KEGG" id="bana:BARAN1_0015"/>
<evidence type="ECO:0000313" key="9">
    <source>
        <dbReference type="Proteomes" id="UP000249818"/>
    </source>
</evidence>
<evidence type="ECO:0000256" key="3">
    <source>
        <dbReference type="ARBA" id="ARBA00022737"/>
    </source>
</evidence>
<dbReference type="PANTHER" id="PTHR46730:SF4">
    <property type="entry name" value="POLYCYSTIC KIDNEY DISEASE PROTEIN 1-LIKE 1"/>
    <property type="match status" value="1"/>
</dbReference>
<evidence type="ECO:0000256" key="6">
    <source>
        <dbReference type="SAM" id="SignalP"/>
    </source>
</evidence>
<keyword evidence="5" id="KW-0472">Membrane</keyword>
<keyword evidence="2" id="KW-0812">Transmembrane</keyword>
<dbReference type="InterPro" id="IPR035986">
    <property type="entry name" value="PKD_dom_sf"/>
</dbReference>
<gene>
    <name evidence="8" type="ORF">BARAN1_0015</name>
</gene>
<dbReference type="GO" id="GO:0005886">
    <property type="term" value="C:plasma membrane"/>
    <property type="evidence" value="ECO:0007669"/>
    <property type="project" value="TreeGrafter"/>
</dbReference>
<evidence type="ECO:0000256" key="5">
    <source>
        <dbReference type="ARBA" id="ARBA00023136"/>
    </source>
</evidence>
<evidence type="ECO:0000313" key="8">
    <source>
        <dbReference type="EMBL" id="SQD92040.1"/>
    </source>
</evidence>
<dbReference type="EMBL" id="LS483254">
    <property type="protein sequence ID" value="SQD92040.1"/>
    <property type="molecule type" value="Genomic_DNA"/>
</dbReference>
<dbReference type="PROSITE" id="PS50093">
    <property type="entry name" value="PKD"/>
    <property type="match status" value="2"/>
</dbReference>
<evidence type="ECO:0000256" key="4">
    <source>
        <dbReference type="ARBA" id="ARBA00022989"/>
    </source>
</evidence>
<dbReference type="InterPro" id="IPR022409">
    <property type="entry name" value="PKD/Chitinase_dom"/>
</dbReference>
<evidence type="ECO:0000256" key="2">
    <source>
        <dbReference type="ARBA" id="ARBA00022692"/>
    </source>
</evidence>
<evidence type="ECO:0000256" key="1">
    <source>
        <dbReference type="ARBA" id="ARBA00004141"/>
    </source>
</evidence>
<dbReference type="GO" id="GO:0006816">
    <property type="term" value="P:calcium ion transport"/>
    <property type="evidence" value="ECO:0007669"/>
    <property type="project" value="TreeGrafter"/>
</dbReference>
<keyword evidence="4" id="KW-1133">Transmembrane helix</keyword>
<feature type="chain" id="PRO_5015921141" evidence="6">
    <location>
        <begin position="19"/>
        <end position="206"/>
    </location>
</feature>
<keyword evidence="3" id="KW-0677">Repeat</keyword>
<feature type="signal peptide" evidence="6">
    <location>
        <begin position="1"/>
        <end position="18"/>
    </location>
</feature>
<dbReference type="SUPFAM" id="SSF49299">
    <property type="entry name" value="PKD domain"/>
    <property type="match status" value="2"/>
</dbReference>